<protein>
    <submittedName>
        <fullName evidence="2">Uncharacterized protein</fullName>
    </submittedName>
</protein>
<accession>A0A915I7L1</accession>
<keyword evidence="1" id="KW-1185">Reference proteome</keyword>
<dbReference type="WBParaSite" id="nRc.2.0.1.t09752-RA">
    <property type="protein sequence ID" value="nRc.2.0.1.t09752-RA"/>
    <property type="gene ID" value="nRc.2.0.1.g09752"/>
</dbReference>
<sequence length="132" mass="15234">MKSKEPLQLLQFRKELVEKSKPRTTSTSEPLPDTVQYCILGKLPTIKLTIEIKITKALMEAMKAERRRFDFDFRKFRSFHTQFNATGGVSADAAKRMIIKSCMKNVLIRVNEPSIILDESLAATSWHRSFQK</sequence>
<dbReference type="AlphaFoldDB" id="A0A915I7L1"/>
<dbReference type="Proteomes" id="UP000887565">
    <property type="component" value="Unplaced"/>
</dbReference>
<name>A0A915I7L1_ROMCU</name>
<proteinExistence type="predicted"/>
<evidence type="ECO:0000313" key="1">
    <source>
        <dbReference type="Proteomes" id="UP000887565"/>
    </source>
</evidence>
<evidence type="ECO:0000313" key="2">
    <source>
        <dbReference type="WBParaSite" id="nRc.2.0.1.t09752-RA"/>
    </source>
</evidence>
<reference evidence="2" key="1">
    <citation type="submission" date="2022-11" db="UniProtKB">
        <authorList>
            <consortium name="WormBaseParasite"/>
        </authorList>
    </citation>
    <scope>IDENTIFICATION</scope>
</reference>
<organism evidence="1 2">
    <name type="scientific">Romanomermis culicivorax</name>
    <name type="common">Nematode worm</name>
    <dbReference type="NCBI Taxonomy" id="13658"/>
    <lineage>
        <taxon>Eukaryota</taxon>
        <taxon>Metazoa</taxon>
        <taxon>Ecdysozoa</taxon>
        <taxon>Nematoda</taxon>
        <taxon>Enoplea</taxon>
        <taxon>Dorylaimia</taxon>
        <taxon>Mermithida</taxon>
        <taxon>Mermithoidea</taxon>
        <taxon>Mermithidae</taxon>
        <taxon>Romanomermis</taxon>
    </lineage>
</organism>